<comment type="caution">
    <text evidence="2">The sequence shown here is derived from an EMBL/GenBank/DDBJ whole genome shotgun (WGS) entry which is preliminary data.</text>
</comment>
<dbReference type="RefSeq" id="WP_068010782.1">
    <property type="nucleotide sequence ID" value="NZ_FOFM01000011.1"/>
</dbReference>
<reference evidence="2 3" key="1">
    <citation type="journal article" date="2016" name="Front. Microbiol.">
        <title>Comparative Genomic Analysis Reveals a Diverse Repertoire of Genes Involved in Prokaryote-Eukaryote Interactions within the Pseudovibrio Genus.</title>
        <authorList>
            <person name="Romano S."/>
            <person name="Fernandez-Guerra A."/>
            <person name="Reen F.J."/>
            <person name="Glockner F.O."/>
            <person name="Crowley S.P."/>
            <person name="O'Sullivan O."/>
            <person name="Cotter P.D."/>
            <person name="Adams C."/>
            <person name="Dobson A.D."/>
            <person name="O'Gara F."/>
        </authorList>
    </citation>
    <scope>NUCLEOTIDE SEQUENCE [LARGE SCALE GENOMIC DNA]</scope>
    <source>
        <strain evidence="2 3">Ad2</strain>
    </source>
</reference>
<sequence length="120" mass="13433">MSDIAADTFHAEDDFARGLVGLSQREKSREPVSRAMYGEHIEDHATKNAAILIAGFLVLMICIVCVFWIWVHSSGVPAENTSFDQLDKAVERVLAVLSGFLTFIFGFLFNQKLEAKARRK</sequence>
<dbReference type="EMBL" id="LMCB01000159">
    <property type="protein sequence ID" value="KZL05092.1"/>
    <property type="molecule type" value="Genomic_DNA"/>
</dbReference>
<keyword evidence="3" id="KW-1185">Reference proteome</keyword>
<protein>
    <submittedName>
        <fullName evidence="2">Uncharacterized protein</fullName>
    </submittedName>
</protein>
<dbReference type="AlphaFoldDB" id="A0A165SZM5"/>
<dbReference type="PATRIC" id="fig|989403.3.peg.4876"/>
<keyword evidence="1" id="KW-0472">Membrane</keyword>
<keyword evidence="1" id="KW-1133">Transmembrane helix</keyword>
<name>A0A165SZM5_9HYPH</name>
<evidence type="ECO:0000256" key="1">
    <source>
        <dbReference type="SAM" id="Phobius"/>
    </source>
</evidence>
<evidence type="ECO:0000313" key="2">
    <source>
        <dbReference type="EMBL" id="KZL05092.1"/>
    </source>
</evidence>
<dbReference type="STRING" id="989403.SAMN05421798_1118"/>
<organism evidence="2 3">
    <name type="scientific">Pseudovibrio axinellae</name>
    <dbReference type="NCBI Taxonomy" id="989403"/>
    <lineage>
        <taxon>Bacteria</taxon>
        <taxon>Pseudomonadati</taxon>
        <taxon>Pseudomonadota</taxon>
        <taxon>Alphaproteobacteria</taxon>
        <taxon>Hyphomicrobiales</taxon>
        <taxon>Stappiaceae</taxon>
        <taxon>Pseudovibrio</taxon>
    </lineage>
</organism>
<keyword evidence="1" id="KW-0812">Transmembrane</keyword>
<accession>A0A165SZM5</accession>
<gene>
    <name evidence="2" type="ORF">PsAD2_04447</name>
</gene>
<proteinExistence type="predicted"/>
<dbReference type="Proteomes" id="UP000076577">
    <property type="component" value="Unassembled WGS sequence"/>
</dbReference>
<evidence type="ECO:0000313" key="3">
    <source>
        <dbReference type="Proteomes" id="UP000076577"/>
    </source>
</evidence>
<feature type="transmembrane region" description="Helical" evidence="1">
    <location>
        <begin position="49"/>
        <end position="70"/>
    </location>
</feature>
<feature type="transmembrane region" description="Helical" evidence="1">
    <location>
        <begin position="90"/>
        <end position="110"/>
    </location>
</feature>